<dbReference type="InterPro" id="IPR007047">
    <property type="entry name" value="Flp_Fap"/>
</dbReference>
<dbReference type="Pfam" id="PF04964">
    <property type="entry name" value="Flp_Fap"/>
    <property type="match status" value="1"/>
</dbReference>
<keyword evidence="1" id="KW-0472">Membrane</keyword>
<feature type="transmembrane region" description="Helical" evidence="1">
    <location>
        <begin position="30"/>
        <end position="52"/>
    </location>
</feature>
<keyword evidence="1" id="KW-0812">Transmembrane</keyword>
<name>A0ABW4JW48_9HYPH</name>
<comment type="caution">
    <text evidence="2">The sequence shown here is derived from an EMBL/GenBank/DDBJ whole genome shotgun (WGS) entry which is preliminary data.</text>
</comment>
<dbReference type="EMBL" id="JBHUFA010000003">
    <property type="protein sequence ID" value="MFD1695909.1"/>
    <property type="molecule type" value="Genomic_DNA"/>
</dbReference>
<gene>
    <name evidence="2" type="ORF">ACFSC7_10315</name>
</gene>
<evidence type="ECO:0000313" key="2">
    <source>
        <dbReference type="EMBL" id="MFD1695909.1"/>
    </source>
</evidence>
<protein>
    <submittedName>
        <fullName evidence="2">Flp family type IVb pilin</fullName>
    </submittedName>
</protein>
<dbReference type="RefSeq" id="WP_149894130.1">
    <property type="nucleotide sequence ID" value="NZ_JBHUFA010000003.1"/>
</dbReference>
<accession>A0ABW4JW48</accession>
<evidence type="ECO:0000313" key="3">
    <source>
        <dbReference type="Proteomes" id="UP001597327"/>
    </source>
</evidence>
<keyword evidence="1" id="KW-1133">Transmembrane helix</keyword>
<reference evidence="3" key="1">
    <citation type="journal article" date="2019" name="Int. J. Syst. Evol. Microbiol.">
        <title>The Global Catalogue of Microorganisms (GCM) 10K type strain sequencing project: providing services to taxonomists for standard genome sequencing and annotation.</title>
        <authorList>
            <consortium name="The Broad Institute Genomics Platform"/>
            <consortium name="The Broad Institute Genome Sequencing Center for Infectious Disease"/>
            <person name="Wu L."/>
            <person name="Ma J."/>
        </authorList>
    </citation>
    <scope>NUCLEOTIDE SEQUENCE [LARGE SCALE GENOMIC DNA]</scope>
    <source>
        <strain evidence="3">JCM 3369</strain>
    </source>
</reference>
<organism evidence="2 3">
    <name type="scientific">Roseibium aestuarii</name>
    <dbReference type="NCBI Taxonomy" id="2600299"/>
    <lineage>
        <taxon>Bacteria</taxon>
        <taxon>Pseudomonadati</taxon>
        <taxon>Pseudomonadota</taxon>
        <taxon>Alphaproteobacteria</taxon>
        <taxon>Hyphomicrobiales</taxon>
        <taxon>Stappiaceae</taxon>
        <taxon>Roseibium</taxon>
    </lineage>
</organism>
<dbReference type="Proteomes" id="UP001597327">
    <property type="component" value="Unassembled WGS sequence"/>
</dbReference>
<evidence type="ECO:0000256" key="1">
    <source>
        <dbReference type="SAM" id="Phobius"/>
    </source>
</evidence>
<keyword evidence="3" id="KW-1185">Reference proteome</keyword>
<sequence length="76" mass="8138">MFRTAAKPFSFLRRSVSLVRDFGRDERGAVAIEYGVIVLLMAIAIVATLLSIGETLRDGYFAEASAGLQQAASTGN</sequence>
<proteinExistence type="predicted"/>